<dbReference type="Gene3D" id="2.170.260.10">
    <property type="entry name" value="paz domain"/>
    <property type="match status" value="1"/>
</dbReference>
<dbReference type="PROSITE" id="PS50822">
    <property type="entry name" value="PIWI"/>
    <property type="match status" value="1"/>
</dbReference>
<reference evidence="5 6" key="1">
    <citation type="journal article" date="2015" name="Genome Biol.">
        <title>Comparative genomics of Steinernema reveals deeply conserved gene regulatory networks.</title>
        <authorList>
            <person name="Dillman A.R."/>
            <person name="Macchietto M."/>
            <person name="Porter C.F."/>
            <person name="Rogers A."/>
            <person name="Williams B."/>
            <person name="Antoshechkin I."/>
            <person name="Lee M.M."/>
            <person name="Goodwin Z."/>
            <person name="Lu X."/>
            <person name="Lewis E.E."/>
            <person name="Goodrich-Blair H."/>
            <person name="Stock S.P."/>
            <person name="Adams B.J."/>
            <person name="Sternberg P.W."/>
            <person name="Mortazavi A."/>
        </authorList>
    </citation>
    <scope>NUCLEOTIDE SEQUENCE [LARGE SCALE GENOMIC DNA]</scope>
    <source>
        <strain evidence="5 6">ALL</strain>
    </source>
</reference>
<dbReference type="InterPro" id="IPR036085">
    <property type="entry name" value="PAZ_dom_sf"/>
</dbReference>
<sequence length="973" mass="109530">MPAGEAPNVAHTETNGNGTPSARHAIDEAGDAIGLERRLEASARDAEFYESLGLHIPHGIVGDKKEAPEVGAPIEVSTNAFGFVLPALPVWQYDVRIEGVLAGSERRVYFTKRSLDDAFKIPKGQQCRQLFQAVKLKYADSFSEDEEAYFYDNQGILFAIAPLDLPLNEQMDCTLTAEELASLSPSTYASLSEVIINIKHVATNPMTIGDVMSYTSQVLQNNSRRLQQFLEVLTSQFMLANPDEFLSYGTRNAYLLNPSAHGLDAGQLTKDKEIKTGCEKSVKLVEGPMRAGKLDGKAVAVIDVKKTPFHIPDGTLLDKARAILNREPKPIDAPRLRKDLAELVVYTKHTSKERRYVVENVIADTAVSMTFPWTEEGREVTLLEYFVQKYRLEISFPRTPLLVARLGKERKLIHLPMELCYVARNQRVTSRQQDADNIAARMIKSCAIAPAERQLQIQKTVKALQITSSNPYIQAIRTKITAAPLIVTGRRLEAPKIAYSDNVVLSPDARFGYWKPQNAHRRPQFFKPAVINSWAIVVLPSQAEFVQGDIITREILARFANLFRSECRNRGIQIGEPVFTEFMKADVQQLRDLMKTLTHPDPSEGRPPLRYVIFITNGEITFCHQPVKYFERETEIVTQDLKMQTVVNIVQHNKRLTLEYIVNKANVKNGGVNYVVIKNLPGQRPILKPGRLVIGLAMSYSMRRQAEEISTLPTAVGWTANMTREEGEFIGDFIFQQSFKKDRVAVIQTIVDRVVAEYKHQKRCPEGPREVIIYRSGDEGRFRTMLEEDLAVLRATFDNMESKPKLTVIAVQKRHNLRLMPAKINRQDRPPLQNLVPGTVVDRFVTHPTYTEFYLNSHVAIQGTARTPKYTVLQDDANMSLEELEAMTYGLCFNHQIVSLPTSLPSPLYIAGRYAERGMSLYRQHQEHEEEQGASTSSPSSGSSGEPHLDVERLGAHLSYGSSRKLKNLRVNA</sequence>
<dbReference type="InterPro" id="IPR012337">
    <property type="entry name" value="RNaseH-like_sf"/>
</dbReference>
<dbReference type="Gene3D" id="3.40.50.2300">
    <property type="match status" value="1"/>
</dbReference>
<dbReference type="PROSITE" id="PS50821">
    <property type="entry name" value="PAZ"/>
    <property type="match status" value="1"/>
</dbReference>
<comment type="similarity">
    <text evidence="1">Belongs to the argonaute family.</text>
</comment>
<accession>A0A4U8V2C9</accession>
<name>A0A4U8V2C9_STECR</name>
<evidence type="ECO:0000313" key="6">
    <source>
        <dbReference type="Proteomes" id="UP000298663"/>
    </source>
</evidence>
<evidence type="ECO:0000259" key="4">
    <source>
        <dbReference type="PROSITE" id="PS50822"/>
    </source>
</evidence>
<dbReference type="EMBL" id="CM016762">
    <property type="protein sequence ID" value="TMS39489.1"/>
    <property type="molecule type" value="Genomic_DNA"/>
</dbReference>
<evidence type="ECO:0000259" key="3">
    <source>
        <dbReference type="PROSITE" id="PS50821"/>
    </source>
</evidence>
<dbReference type="OrthoDB" id="5858404at2759"/>
<evidence type="ECO:0000256" key="2">
    <source>
        <dbReference type="SAM" id="MobiDB-lite"/>
    </source>
</evidence>
<dbReference type="GO" id="GO:0003723">
    <property type="term" value="F:RNA binding"/>
    <property type="evidence" value="ECO:0007669"/>
    <property type="project" value="InterPro"/>
</dbReference>
<evidence type="ECO:0008006" key="7">
    <source>
        <dbReference type="Google" id="ProtNLM"/>
    </source>
</evidence>
<dbReference type="EMBL" id="AZBU02000001">
    <property type="protein sequence ID" value="TMS39489.1"/>
    <property type="molecule type" value="Genomic_DNA"/>
</dbReference>
<dbReference type="STRING" id="34508.A0A4U8V2C9"/>
<evidence type="ECO:0000313" key="5">
    <source>
        <dbReference type="EMBL" id="TMS39489.1"/>
    </source>
</evidence>
<dbReference type="SUPFAM" id="SSF101690">
    <property type="entry name" value="PAZ domain"/>
    <property type="match status" value="1"/>
</dbReference>
<dbReference type="SMART" id="SM00950">
    <property type="entry name" value="Piwi"/>
    <property type="match status" value="1"/>
</dbReference>
<feature type="domain" description="PAZ" evidence="3">
    <location>
        <begin position="315"/>
        <end position="424"/>
    </location>
</feature>
<dbReference type="Gene3D" id="3.30.420.10">
    <property type="entry name" value="Ribonuclease H-like superfamily/Ribonuclease H"/>
    <property type="match status" value="1"/>
</dbReference>
<dbReference type="Proteomes" id="UP000298663">
    <property type="component" value="Chromosome X"/>
</dbReference>
<dbReference type="InterPro" id="IPR036397">
    <property type="entry name" value="RNaseH_sf"/>
</dbReference>
<dbReference type="InterPro" id="IPR057272">
    <property type="entry name" value="Piwi_nem"/>
</dbReference>
<organism evidence="5 6">
    <name type="scientific">Steinernema carpocapsae</name>
    <name type="common">Entomopathogenic nematode</name>
    <dbReference type="NCBI Taxonomy" id="34508"/>
    <lineage>
        <taxon>Eukaryota</taxon>
        <taxon>Metazoa</taxon>
        <taxon>Ecdysozoa</taxon>
        <taxon>Nematoda</taxon>
        <taxon>Chromadorea</taxon>
        <taxon>Rhabditida</taxon>
        <taxon>Tylenchina</taxon>
        <taxon>Panagrolaimomorpha</taxon>
        <taxon>Strongyloidoidea</taxon>
        <taxon>Steinernematidae</taxon>
        <taxon>Steinernema</taxon>
    </lineage>
</organism>
<dbReference type="Pfam" id="PF02171">
    <property type="entry name" value="Piwi"/>
    <property type="match status" value="1"/>
</dbReference>
<dbReference type="InterPro" id="IPR003165">
    <property type="entry name" value="Piwi"/>
</dbReference>
<dbReference type="PANTHER" id="PTHR22891">
    <property type="entry name" value="EUKARYOTIC TRANSLATION INITIATION FACTOR 2C"/>
    <property type="match status" value="1"/>
</dbReference>
<comment type="caution">
    <text evidence="5">The sequence shown here is derived from an EMBL/GenBank/DDBJ whole genome shotgun (WGS) entry which is preliminary data.</text>
</comment>
<dbReference type="CDD" id="cd02846">
    <property type="entry name" value="PAZ_argonaute_like"/>
    <property type="match status" value="1"/>
</dbReference>
<protein>
    <recommendedName>
        <fullName evidence="7">Piwi domain-containing protein</fullName>
    </recommendedName>
</protein>
<feature type="compositionally biased region" description="Low complexity" evidence="2">
    <location>
        <begin position="933"/>
        <end position="945"/>
    </location>
</feature>
<proteinExistence type="inferred from homology"/>
<dbReference type="SMART" id="SM00949">
    <property type="entry name" value="PAZ"/>
    <property type="match status" value="1"/>
</dbReference>
<dbReference type="AlphaFoldDB" id="A0A4U8V2C9"/>
<dbReference type="Pfam" id="PF02170">
    <property type="entry name" value="PAZ"/>
    <property type="match status" value="1"/>
</dbReference>
<evidence type="ECO:0000256" key="1">
    <source>
        <dbReference type="RuleBase" id="RU361178"/>
    </source>
</evidence>
<gene>
    <name evidence="5" type="ORF">L596_006002</name>
</gene>
<feature type="compositionally biased region" description="Polar residues" evidence="2">
    <location>
        <begin position="11"/>
        <end position="20"/>
    </location>
</feature>
<dbReference type="SUPFAM" id="SSF53098">
    <property type="entry name" value="Ribonuclease H-like"/>
    <property type="match status" value="1"/>
</dbReference>
<reference evidence="5 6" key="2">
    <citation type="journal article" date="2019" name="G3 (Bethesda)">
        <title>Hybrid Assembly of the Genome of the Entomopathogenic Nematode Steinernema carpocapsae Identifies the X-Chromosome.</title>
        <authorList>
            <person name="Serra L."/>
            <person name="Macchietto M."/>
            <person name="Macias-Munoz A."/>
            <person name="McGill C.J."/>
            <person name="Rodriguez I.M."/>
            <person name="Rodriguez B."/>
            <person name="Murad R."/>
            <person name="Mortazavi A."/>
        </authorList>
    </citation>
    <scope>NUCLEOTIDE SEQUENCE [LARGE SCALE GENOMIC DNA]</scope>
    <source>
        <strain evidence="5 6">ALL</strain>
    </source>
</reference>
<dbReference type="InterPro" id="IPR003100">
    <property type="entry name" value="PAZ_dom"/>
</dbReference>
<feature type="region of interest" description="Disordered" evidence="2">
    <location>
        <begin position="924"/>
        <end position="954"/>
    </location>
</feature>
<dbReference type="CDD" id="cd02826">
    <property type="entry name" value="Piwi-like"/>
    <property type="match status" value="1"/>
</dbReference>
<keyword evidence="6" id="KW-1185">Reference proteome</keyword>
<feature type="region of interest" description="Disordered" evidence="2">
    <location>
        <begin position="1"/>
        <end position="23"/>
    </location>
</feature>
<feature type="domain" description="Piwi" evidence="4">
    <location>
        <begin position="768"/>
        <end position="923"/>
    </location>
</feature>